<feature type="compositionally biased region" description="Low complexity" evidence="1">
    <location>
        <begin position="193"/>
        <end position="209"/>
    </location>
</feature>
<organism evidence="2 3">
    <name type="scientific">Fusarium ambrosium</name>
    <dbReference type="NCBI Taxonomy" id="131363"/>
    <lineage>
        <taxon>Eukaryota</taxon>
        <taxon>Fungi</taxon>
        <taxon>Dikarya</taxon>
        <taxon>Ascomycota</taxon>
        <taxon>Pezizomycotina</taxon>
        <taxon>Sordariomycetes</taxon>
        <taxon>Hypocreomycetidae</taxon>
        <taxon>Hypocreales</taxon>
        <taxon>Nectriaceae</taxon>
        <taxon>Fusarium</taxon>
        <taxon>Fusarium solani species complex</taxon>
    </lineage>
</organism>
<proteinExistence type="predicted"/>
<name>A0A428T4M9_9HYPO</name>
<comment type="caution">
    <text evidence="2">The sequence shown here is derived from an EMBL/GenBank/DDBJ whole genome shotgun (WGS) entry which is preliminary data.</text>
</comment>
<dbReference type="Proteomes" id="UP000288429">
    <property type="component" value="Unassembled WGS sequence"/>
</dbReference>
<feature type="compositionally biased region" description="Low complexity" evidence="1">
    <location>
        <begin position="80"/>
        <end position="94"/>
    </location>
</feature>
<feature type="region of interest" description="Disordered" evidence="1">
    <location>
        <begin position="60"/>
        <end position="228"/>
    </location>
</feature>
<reference evidence="2 3" key="1">
    <citation type="submission" date="2017-06" db="EMBL/GenBank/DDBJ databases">
        <title>Cmopartive genomic analysis of Ambrosia Fusariam Clade fungi.</title>
        <authorList>
            <person name="Stajich J.E."/>
            <person name="Carrillo J."/>
            <person name="Kijimoto T."/>
            <person name="Eskalen A."/>
            <person name="O'Donnell K."/>
            <person name="Kasson M."/>
        </authorList>
    </citation>
    <scope>NUCLEOTIDE SEQUENCE [LARGE SCALE GENOMIC DNA]</scope>
    <source>
        <strain evidence="2 3">NRRL 20438</strain>
    </source>
</reference>
<feature type="compositionally biased region" description="Low complexity" evidence="1">
    <location>
        <begin position="112"/>
        <end position="127"/>
    </location>
</feature>
<evidence type="ECO:0000313" key="3">
    <source>
        <dbReference type="Proteomes" id="UP000288429"/>
    </source>
</evidence>
<keyword evidence="3" id="KW-1185">Reference proteome</keyword>
<sequence>MEPFTEEEKRLLLAEIIKNSQLDVKILGRFIKSNRIEPSWMRMQLPAGRPMADCMRAVDGLDIKPRGRKRKVTYKEEPDSQSSKEAPSSSSQDLPPLPRPSGPSRHVPILPRPSSTESHEPPSSQSTAPQPKRKRGRPLYAGREAAGHQPVLLRNIAPKPSEEPRREQPRQLQPANGPAPRAILPKAHRDSAPHQGVVPPSSQVPPAQHRNVGPATTYYYPPISTNPRPAIARRNARRQLLGIENGLQGPVIQRLAEPSPLRPRSLSGVPRMSTEDTSPGFRLQPRGDDRTITGKSRLSRASSERPSSK</sequence>
<gene>
    <name evidence="2" type="ORF">CDV31_013255</name>
</gene>
<protein>
    <submittedName>
        <fullName evidence="2">Uncharacterized protein</fullName>
    </submittedName>
</protein>
<evidence type="ECO:0000256" key="1">
    <source>
        <dbReference type="SAM" id="MobiDB-lite"/>
    </source>
</evidence>
<feature type="region of interest" description="Disordered" evidence="1">
    <location>
        <begin position="243"/>
        <end position="309"/>
    </location>
</feature>
<feature type="compositionally biased region" description="Basic and acidic residues" evidence="1">
    <location>
        <begin position="160"/>
        <end position="169"/>
    </location>
</feature>
<evidence type="ECO:0000313" key="2">
    <source>
        <dbReference type="EMBL" id="RSL96966.1"/>
    </source>
</evidence>
<dbReference type="EMBL" id="NIZV01000265">
    <property type="protein sequence ID" value="RSL96966.1"/>
    <property type="molecule type" value="Genomic_DNA"/>
</dbReference>
<accession>A0A428T4M9</accession>
<dbReference type="AlphaFoldDB" id="A0A428T4M9"/>